<feature type="domain" description="U1-type" evidence="3">
    <location>
        <begin position="201"/>
        <end position="235"/>
    </location>
</feature>
<evidence type="ECO:0000256" key="1">
    <source>
        <dbReference type="SAM" id="MobiDB-lite"/>
    </source>
</evidence>
<gene>
    <name evidence="4" type="ORF">RJ641_027688</name>
</gene>
<keyword evidence="5" id="KW-1185">Reference proteome</keyword>
<evidence type="ECO:0000313" key="5">
    <source>
        <dbReference type="Proteomes" id="UP001370490"/>
    </source>
</evidence>
<organism evidence="4 5">
    <name type="scientific">Dillenia turbinata</name>
    <dbReference type="NCBI Taxonomy" id="194707"/>
    <lineage>
        <taxon>Eukaryota</taxon>
        <taxon>Viridiplantae</taxon>
        <taxon>Streptophyta</taxon>
        <taxon>Embryophyta</taxon>
        <taxon>Tracheophyta</taxon>
        <taxon>Spermatophyta</taxon>
        <taxon>Magnoliopsida</taxon>
        <taxon>eudicotyledons</taxon>
        <taxon>Gunneridae</taxon>
        <taxon>Pentapetalae</taxon>
        <taxon>Dilleniales</taxon>
        <taxon>Dilleniaceae</taxon>
        <taxon>Dillenia</taxon>
    </lineage>
</organism>
<comment type="caution">
    <text evidence="4">The sequence shown here is derived from an EMBL/GenBank/DDBJ whole genome shotgun (WGS) entry which is preliminary data.</text>
</comment>
<protein>
    <recommendedName>
        <fullName evidence="6">U1-type domain-containing protein</fullName>
    </recommendedName>
</protein>
<dbReference type="EMBL" id="JBAMMX010000004">
    <property type="protein sequence ID" value="KAK6942311.1"/>
    <property type="molecule type" value="Genomic_DNA"/>
</dbReference>
<dbReference type="GO" id="GO:0003676">
    <property type="term" value="F:nucleic acid binding"/>
    <property type="evidence" value="ECO:0007669"/>
    <property type="project" value="InterPro"/>
</dbReference>
<feature type="compositionally biased region" description="Basic residues" evidence="1">
    <location>
        <begin position="224"/>
        <end position="238"/>
    </location>
</feature>
<accession>A0AAN8W6J2</accession>
<feature type="region of interest" description="Disordered" evidence="1">
    <location>
        <begin position="392"/>
        <end position="415"/>
    </location>
</feature>
<feature type="domain" description="C2H2-type" evidence="2">
    <location>
        <begin position="204"/>
        <end position="228"/>
    </location>
</feature>
<evidence type="ECO:0000313" key="4">
    <source>
        <dbReference type="EMBL" id="KAK6942311.1"/>
    </source>
</evidence>
<dbReference type="Gene3D" id="3.30.160.60">
    <property type="entry name" value="Classic Zinc Finger"/>
    <property type="match status" value="2"/>
</dbReference>
<name>A0AAN8W6J2_9MAGN</name>
<dbReference type="AlphaFoldDB" id="A0AAN8W6J2"/>
<feature type="region of interest" description="Disordered" evidence="1">
    <location>
        <begin position="219"/>
        <end position="245"/>
    </location>
</feature>
<dbReference type="InterPro" id="IPR036236">
    <property type="entry name" value="Znf_C2H2_sf"/>
</dbReference>
<dbReference type="InterPro" id="IPR013087">
    <property type="entry name" value="Znf_C2H2_type"/>
</dbReference>
<evidence type="ECO:0000259" key="3">
    <source>
        <dbReference type="SMART" id="SM00451"/>
    </source>
</evidence>
<dbReference type="InterPro" id="IPR003604">
    <property type="entry name" value="Matrin/U1-like-C_Znf_C2H2"/>
</dbReference>
<dbReference type="SUPFAM" id="SSF57667">
    <property type="entry name" value="beta-beta-alpha zinc fingers"/>
    <property type="match status" value="2"/>
</dbReference>
<dbReference type="Pfam" id="PF12874">
    <property type="entry name" value="zf-met"/>
    <property type="match status" value="2"/>
</dbReference>
<dbReference type="PANTHER" id="PTHR47487">
    <property type="entry name" value="OS06G0651300 PROTEIN-RELATED"/>
    <property type="match status" value="1"/>
</dbReference>
<feature type="domain" description="C2H2-type" evidence="2">
    <location>
        <begin position="330"/>
        <end position="354"/>
    </location>
</feature>
<dbReference type="PANTHER" id="PTHR47487:SF22">
    <property type="entry name" value="ZINC FINGER HOMEOBOX PROTEIN 4-LIKE ISOFORM X1"/>
    <property type="match status" value="1"/>
</dbReference>
<sequence length="415" mass="46889">MEFWSGAKNNGASTHIPPHRSFSYVSHQVFHPNYPDSDYSRNEYFRNQNQNDMREAIQKEFEKQRIRQEIIVEEIARRRELELEVRRELMLEREIAFQSGRGNSTPFPPMPFDLRHSLMSNPFDHRPHEERMPFPIGRVYGVGVSDSMPFQGQHSEVRKDKVIVLPRPSNQNLSGVKQKATTPLTATITELSPASTKKKPREEWSCALCQVTATSKKGLDQHLKGRRHKAKSGLRAKKADKSGNISASIESKASIAPILKQDLKHKDLSQSDQHDEAVKKEDLQDLKKKDDELELQKKLKVETSMKNGGKEVKLGVPKMEGPKKKRKFKFMCEMCQVGAHSEVVMTAHKKGRKHQARLEKLSLTDGTSAAAAAATPEAALIAEELEADKLNNEVKNSEAIGENADGVLKSKTLER</sequence>
<reference evidence="4 5" key="1">
    <citation type="submission" date="2023-12" db="EMBL/GenBank/DDBJ databases">
        <title>A high-quality genome assembly for Dillenia turbinata (Dilleniales).</title>
        <authorList>
            <person name="Chanderbali A."/>
        </authorList>
    </citation>
    <scope>NUCLEOTIDE SEQUENCE [LARGE SCALE GENOMIC DNA]</scope>
    <source>
        <strain evidence="4">LSX21</strain>
        <tissue evidence="4">Leaf</tissue>
    </source>
</reference>
<evidence type="ECO:0008006" key="6">
    <source>
        <dbReference type="Google" id="ProtNLM"/>
    </source>
</evidence>
<evidence type="ECO:0000259" key="2">
    <source>
        <dbReference type="SMART" id="SM00355"/>
    </source>
</evidence>
<dbReference type="SMART" id="SM00451">
    <property type="entry name" value="ZnF_U1"/>
    <property type="match status" value="2"/>
</dbReference>
<dbReference type="Proteomes" id="UP001370490">
    <property type="component" value="Unassembled WGS sequence"/>
</dbReference>
<dbReference type="GO" id="GO:0008270">
    <property type="term" value="F:zinc ion binding"/>
    <property type="evidence" value="ECO:0007669"/>
    <property type="project" value="InterPro"/>
</dbReference>
<feature type="domain" description="U1-type" evidence="3">
    <location>
        <begin position="327"/>
        <end position="361"/>
    </location>
</feature>
<proteinExistence type="predicted"/>
<dbReference type="SMART" id="SM00355">
    <property type="entry name" value="ZnF_C2H2"/>
    <property type="match status" value="2"/>
</dbReference>